<feature type="region of interest" description="Disordered" evidence="1">
    <location>
        <begin position="29"/>
        <end position="54"/>
    </location>
</feature>
<keyword evidence="3" id="KW-1185">Reference proteome</keyword>
<protein>
    <submittedName>
        <fullName evidence="2">Uncharacterized protein</fullName>
    </submittedName>
</protein>
<proteinExistence type="predicted"/>
<organism evidence="2 3">
    <name type="scientific">Eschrichtius robustus</name>
    <name type="common">California gray whale</name>
    <name type="synonym">Eschrichtius gibbosus</name>
    <dbReference type="NCBI Taxonomy" id="9764"/>
    <lineage>
        <taxon>Eukaryota</taxon>
        <taxon>Metazoa</taxon>
        <taxon>Chordata</taxon>
        <taxon>Craniata</taxon>
        <taxon>Vertebrata</taxon>
        <taxon>Euteleostomi</taxon>
        <taxon>Mammalia</taxon>
        <taxon>Eutheria</taxon>
        <taxon>Laurasiatheria</taxon>
        <taxon>Artiodactyla</taxon>
        <taxon>Whippomorpha</taxon>
        <taxon>Cetacea</taxon>
        <taxon>Mysticeti</taxon>
        <taxon>Eschrichtiidae</taxon>
        <taxon>Eschrichtius</taxon>
    </lineage>
</organism>
<accession>A0AB34I133</accession>
<dbReference type="AlphaFoldDB" id="A0AB34I133"/>
<comment type="caution">
    <text evidence="2">The sequence shown here is derived from an EMBL/GenBank/DDBJ whole genome shotgun (WGS) entry which is preliminary data.</text>
</comment>
<evidence type="ECO:0000313" key="2">
    <source>
        <dbReference type="EMBL" id="KAJ8796957.1"/>
    </source>
</evidence>
<dbReference type="EMBL" id="JAIQCJ010000277">
    <property type="protein sequence ID" value="KAJ8796957.1"/>
    <property type="molecule type" value="Genomic_DNA"/>
</dbReference>
<evidence type="ECO:0000313" key="3">
    <source>
        <dbReference type="Proteomes" id="UP001159641"/>
    </source>
</evidence>
<evidence type="ECO:0000256" key="1">
    <source>
        <dbReference type="SAM" id="MobiDB-lite"/>
    </source>
</evidence>
<name>A0AB34I133_ESCRO</name>
<dbReference type="Proteomes" id="UP001159641">
    <property type="component" value="Unassembled WGS sequence"/>
</dbReference>
<reference evidence="2 3" key="1">
    <citation type="submission" date="2022-11" db="EMBL/GenBank/DDBJ databases">
        <title>Whole genome sequence of Eschrichtius robustus ER-17-0199.</title>
        <authorList>
            <person name="Bruniche-Olsen A."/>
            <person name="Black A.N."/>
            <person name="Fields C.J."/>
            <person name="Walden K."/>
            <person name="Dewoody J.A."/>
        </authorList>
    </citation>
    <scope>NUCLEOTIDE SEQUENCE [LARGE SCALE GENOMIC DNA]</scope>
    <source>
        <strain evidence="2">ER-17-0199</strain>
        <tissue evidence="2">Blubber</tissue>
    </source>
</reference>
<sequence>MIRTRAGLRTAGPLLAPLRPQAWMAAAARRDPPQVNARPRALTPPDTKAPSALVPAAQAPVSRTMWERVTGTGTGMYKGLELRLSREDSENLGSVVPGEEQSLRVRPLSITTSAASLVRANILSYLDFFNSSLYAPTLILLQCFLSLPDNTAFQQCFIDCCENYIAQRTLSQQIHVSVEPMKVQDRGISMRAIVSGRDFWHSPSGSLFPTQRFQNSGSGLR</sequence>
<gene>
    <name evidence="2" type="ORF">J1605_017684</name>
</gene>